<comment type="caution">
    <text evidence="1">The sequence shown here is derived from an EMBL/GenBank/DDBJ whole genome shotgun (WGS) entry which is preliminary data.</text>
</comment>
<evidence type="ECO:0000313" key="2">
    <source>
        <dbReference type="Proteomes" id="UP000265520"/>
    </source>
</evidence>
<dbReference type="AlphaFoldDB" id="A0A392RW65"/>
<dbReference type="Proteomes" id="UP000265520">
    <property type="component" value="Unassembled WGS sequence"/>
</dbReference>
<feature type="non-terminal residue" evidence="1">
    <location>
        <position position="1"/>
    </location>
</feature>
<evidence type="ECO:0000313" key="1">
    <source>
        <dbReference type="EMBL" id="MCI39845.1"/>
    </source>
</evidence>
<protein>
    <submittedName>
        <fullName evidence="1">Uncharacterized protein</fullName>
    </submittedName>
</protein>
<name>A0A392RW65_9FABA</name>
<organism evidence="1 2">
    <name type="scientific">Trifolium medium</name>
    <dbReference type="NCBI Taxonomy" id="97028"/>
    <lineage>
        <taxon>Eukaryota</taxon>
        <taxon>Viridiplantae</taxon>
        <taxon>Streptophyta</taxon>
        <taxon>Embryophyta</taxon>
        <taxon>Tracheophyta</taxon>
        <taxon>Spermatophyta</taxon>
        <taxon>Magnoliopsida</taxon>
        <taxon>eudicotyledons</taxon>
        <taxon>Gunneridae</taxon>
        <taxon>Pentapetalae</taxon>
        <taxon>rosids</taxon>
        <taxon>fabids</taxon>
        <taxon>Fabales</taxon>
        <taxon>Fabaceae</taxon>
        <taxon>Papilionoideae</taxon>
        <taxon>50 kb inversion clade</taxon>
        <taxon>NPAAA clade</taxon>
        <taxon>Hologalegina</taxon>
        <taxon>IRL clade</taxon>
        <taxon>Trifolieae</taxon>
        <taxon>Trifolium</taxon>
    </lineage>
</organism>
<proteinExistence type="predicted"/>
<accession>A0A392RW65</accession>
<sequence>VHWPVIYVELGWLLEPCREWYPHDIAGKRTGEIVLVTPNWGARRRVIVVSRRSRATISPVYPVSVA</sequence>
<reference evidence="1 2" key="1">
    <citation type="journal article" date="2018" name="Front. Plant Sci.">
        <title>Red Clover (Trifolium pratense) and Zigzag Clover (T. medium) - A Picture of Genomic Similarities and Differences.</title>
        <authorList>
            <person name="Dluhosova J."/>
            <person name="Istvanek J."/>
            <person name="Nedelnik J."/>
            <person name="Repkova J."/>
        </authorList>
    </citation>
    <scope>NUCLEOTIDE SEQUENCE [LARGE SCALE GENOMIC DNA]</scope>
    <source>
        <strain evidence="2">cv. 10/8</strain>
        <tissue evidence="1">Leaf</tissue>
    </source>
</reference>
<dbReference type="EMBL" id="LXQA010272505">
    <property type="protein sequence ID" value="MCI39845.1"/>
    <property type="molecule type" value="Genomic_DNA"/>
</dbReference>
<keyword evidence="2" id="KW-1185">Reference proteome</keyword>